<keyword evidence="4" id="KW-1185">Reference proteome</keyword>
<reference evidence="3" key="1">
    <citation type="submission" date="2022-03" db="EMBL/GenBank/DDBJ databases">
        <authorList>
            <person name="Martin C."/>
        </authorList>
    </citation>
    <scope>NUCLEOTIDE SEQUENCE</scope>
</reference>
<dbReference type="PANTHER" id="PTHR31935:SF1">
    <property type="entry name" value="COILED-COIL DOMAIN-CONTAINING PROTEIN 13"/>
    <property type="match status" value="1"/>
</dbReference>
<gene>
    <name evidence="3" type="ORF">OFUS_LOCUS2406</name>
</gene>
<dbReference type="AlphaFoldDB" id="A0A8S4N2U1"/>
<protein>
    <recommendedName>
        <fullName evidence="5">Coiled-coil domain-containing protein 13</fullName>
    </recommendedName>
</protein>
<feature type="compositionally biased region" description="Basic and acidic residues" evidence="2">
    <location>
        <begin position="28"/>
        <end position="45"/>
    </location>
</feature>
<sequence length="713" mass="81083">MGDSEALKQQFALLQEQQQKKLSRMKQRKEQKEKKDDSPEKKDETNLSSSFGIDDNLGLKLSEPPPTTDGIYSEELVTHLNEQIRELKDESGRLYKLLTERDFEIRKLKKKQEDHKLALSGGGVAKESAATKIVDLSKKVRELTAEAESERTKARQYNKKCHDLENQLVAEKKNKSSHSSIDDLPPDLAERVQLQNDVKSLQERLKQSESRCTDFRNQCQLFKKDLTIAQKVLTSELGDNVNIQALLKEPSDFKGRSQQISILKKQVAELKLALGQTNRSPRPATQMTDDLEAEFMGSAVSTRSMRISDKQRDTIRKMEKDRKESAEMAVAELKALEGDHAALKQKFDALKARNKVLSNDNKSMKSKMQTCIDKGKHDDELIQALMNQQSHLQNLLDQSTKLQQSAQNQQEAKMRELSMRTQQDNNVVDKLKAIIAAKEEKVDQLEQEMKKMQLHQAQINGVNSLFDKPPYSSRGRPPSSQNLPVEMDDGMAPYSPTPPLSQSRLSQRSSSRQSSSDLERPGSGRKQPTGPTRPASTGSAGDRKTLEELENLRLQYAEVNSLFQATQVERDKLRELLQIQQKRVDEATEKYSSSQSDLVEQRRRNVQLEKLLGKSKLEQEKQAKSGGKKGKNKSATSLRESLMDDPDLPSNDTQLEELQVSLDIQKDENDALKEALQSTLRAKEEDLKLYHDMMEETKHVFLTGLRQYRQNQT</sequence>
<dbReference type="PANTHER" id="PTHR31935">
    <property type="entry name" value="COILED-COIL DOMAIN-CONTAINING PROTEIN 13"/>
    <property type="match status" value="1"/>
</dbReference>
<evidence type="ECO:0000256" key="2">
    <source>
        <dbReference type="SAM" id="MobiDB-lite"/>
    </source>
</evidence>
<feature type="compositionally biased region" description="Basic and acidic residues" evidence="2">
    <location>
        <begin position="610"/>
        <end position="623"/>
    </location>
</feature>
<feature type="compositionally biased region" description="Low complexity" evidence="2">
    <location>
        <begin position="500"/>
        <end position="516"/>
    </location>
</feature>
<proteinExistence type="predicted"/>
<feature type="compositionally biased region" description="Polar residues" evidence="2">
    <location>
        <begin position="400"/>
        <end position="411"/>
    </location>
</feature>
<feature type="region of interest" description="Disordered" evidence="2">
    <location>
        <begin position="610"/>
        <end position="656"/>
    </location>
</feature>
<dbReference type="InterPro" id="IPR038929">
    <property type="entry name" value="CCDC13"/>
</dbReference>
<evidence type="ECO:0008006" key="5">
    <source>
        <dbReference type="Google" id="ProtNLM"/>
    </source>
</evidence>
<feature type="compositionally biased region" description="Low complexity" evidence="2">
    <location>
        <begin position="469"/>
        <end position="480"/>
    </location>
</feature>
<evidence type="ECO:0000313" key="3">
    <source>
        <dbReference type="EMBL" id="CAH1775051.1"/>
    </source>
</evidence>
<evidence type="ECO:0000313" key="4">
    <source>
        <dbReference type="Proteomes" id="UP000749559"/>
    </source>
</evidence>
<dbReference type="GO" id="GO:1905515">
    <property type="term" value="P:non-motile cilium assembly"/>
    <property type="evidence" value="ECO:0007669"/>
    <property type="project" value="TreeGrafter"/>
</dbReference>
<dbReference type="OrthoDB" id="10258312at2759"/>
<feature type="coiled-coil region" evidence="1">
    <location>
        <begin position="126"/>
        <end position="218"/>
    </location>
</feature>
<organism evidence="3 4">
    <name type="scientific">Owenia fusiformis</name>
    <name type="common">Polychaete worm</name>
    <dbReference type="NCBI Taxonomy" id="6347"/>
    <lineage>
        <taxon>Eukaryota</taxon>
        <taxon>Metazoa</taxon>
        <taxon>Spiralia</taxon>
        <taxon>Lophotrochozoa</taxon>
        <taxon>Annelida</taxon>
        <taxon>Polychaeta</taxon>
        <taxon>Sedentaria</taxon>
        <taxon>Canalipalpata</taxon>
        <taxon>Sabellida</taxon>
        <taxon>Oweniida</taxon>
        <taxon>Oweniidae</taxon>
        <taxon>Owenia</taxon>
    </lineage>
</organism>
<evidence type="ECO:0000256" key="1">
    <source>
        <dbReference type="SAM" id="Coils"/>
    </source>
</evidence>
<dbReference type="Gene3D" id="1.20.5.170">
    <property type="match status" value="1"/>
</dbReference>
<feature type="coiled-coil region" evidence="1">
    <location>
        <begin position="316"/>
        <end position="360"/>
    </location>
</feature>
<dbReference type="Proteomes" id="UP000749559">
    <property type="component" value="Unassembled WGS sequence"/>
</dbReference>
<dbReference type="GO" id="GO:0031122">
    <property type="term" value="P:cytoplasmic microtubule organization"/>
    <property type="evidence" value="ECO:0007669"/>
    <property type="project" value="TreeGrafter"/>
</dbReference>
<comment type="caution">
    <text evidence="3">The sequence shown here is derived from an EMBL/GenBank/DDBJ whole genome shotgun (WGS) entry which is preliminary data.</text>
</comment>
<feature type="region of interest" description="Disordered" evidence="2">
    <location>
        <begin position="463"/>
        <end position="546"/>
    </location>
</feature>
<dbReference type="EMBL" id="CAIIXF020000001">
    <property type="protein sequence ID" value="CAH1775051.1"/>
    <property type="molecule type" value="Genomic_DNA"/>
</dbReference>
<keyword evidence="1" id="KW-0175">Coiled coil</keyword>
<name>A0A8S4N2U1_OWEFU</name>
<feature type="region of interest" description="Disordered" evidence="2">
    <location>
        <begin position="400"/>
        <end position="424"/>
    </location>
</feature>
<feature type="compositionally biased region" description="Low complexity" evidence="2">
    <location>
        <begin position="7"/>
        <end position="17"/>
    </location>
</feature>
<feature type="region of interest" description="Disordered" evidence="2">
    <location>
        <begin position="1"/>
        <end position="71"/>
    </location>
</feature>
<dbReference type="GO" id="GO:0034451">
    <property type="term" value="C:centriolar satellite"/>
    <property type="evidence" value="ECO:0007669"/>
    <property type="project" value="TreeGrafter"/>
</dbReference>
<accession>A0A8S4N2U1</accession>